<feature type="compositionally biased region" description="Basic and acidic residues" evidence="2">
    <location>
        <begin position="108"/>
        <end position="119"/>
    </location>
</feature>
<evidence type="ECO:0000256" key="2">
    <source>
        <dbReference type="SAM" id="MobiDB-lite"/>
    </source>
</evidence>
<feature type="coiled-coil region" evidence="1">
    <location>
        <begin position="234"/>
        <end position="307"/>
    </location>
</feature>
<name>A0AAD1UBE1_EUPCR</name>
<keyword evidence="4" id="KW-1185">Reference proteome</keyword>
<feature type="region of interest" description="Disordered" evidence="2">
    <location>
        <begin position="108"/>
        <end position="173"/>
    </location>
</feature>
<sequence length="320" mass="37078">MTKENSKTDNDMLDAMAVIQEALIDLYLNVKVRSKDEINEYNNEDFSKERDNLYITSPLDLINYIQTSVEILMNIKIEDYLSQKKSFQSRIGNKLKYKKEEFKERAVKPEDEISKRLDDSNISNHYQTKDSKDISEKGQRIETDNLEEGPKETGGAGIKKEEKQLKTTSSQNEGLLNGALESSSSFIPFSNRTSLTHVPTIYEEVIQKYENDIRNHIRIEQQMKLHSDSVLNKLEDKEKAFDKSCTKIKTLEERLKELEITMKCEAKVLKEENKALKKSLEQKIEQILSLEITLKEATQNYSKLEKNSARPKQRISILEA</sequence>
<dbReference type="EMBL" id="CAMPGE010004688">
    <property type="protein sequence ID" value="CAI2363536.1"/>
    <property type="molecule type" value="Genomic_DNA"/>
</dbReference>
<evidence type="ECO:0000256" key="1">
    <source>
        <dbReference type="SAM" id="Coils"/>
    </source>
</evidence>
<organism evidence="3 4">
    <name type="scientific">Euplotes crassus</name>
    <dbReference type="NCBI Taxonomy" id="5936"/>
    <lineage>
        <taxon>Eukaryota</taxon>
        <taxon>Sar</taxon>
        <taxon>Alveolata</taxon>
        <taxon>Ciliophora</taxon>
        <taxon>Intramacronucleata</taxon>
        <taxon>Spirotrichea</taxon>
        <taxon>Hypotrichia</taxon>
        <taxon>Euplotida</taxon>
        <taxon>Euplotidae</taxon>
        <taxon>Moneuplotes</taxon>
    </lineage>
</organism>
<evidence type="ECO:0000313" key="3">
    <source>
        <dbReference type="EMBL" id="CAI2363536.1"/>
    </source>
</evidence>
<evidence type="ECO:0000313" key="4">
    <source>
        <dbReference type="Proteomes" id="UP001295684"/>
    </source>
</evidence>
<reference evidence="3" key="1">
    <citation type="submission" date="2023-07" db="EMBL/GenBank/DDBJ databases">
        <authorList>
            <consortium name="AG Swart"/>
            <person name="Singh M."/>
            <person name="Singh A."/>
            <person name="Seah K."/>
            <person name="Emmerich C."/>
        </authorList>
    </citation>
    <scope>NUCLEOTIDE SEQUENCE</scope>
    <source>
        <strain evidence="3">DP1</strain>
    </source>
</reference>
<protein>
    <submittedName>
        <fullName evidence="3">Uncharacterized protein</fullName>
    </submittedName>
</protein>
<gene>
    <name evidence="3" type="ORF">ECRASSUSDP1_LOCUS4872</name>
</gene>
<accession>A0AAD1UBE1</accession>
<keyword evidence="1" id="KW-0175">Coiled coil</keyword>
<feature type="compositionally biased region" description="Basic and acidic residues" evidence="2">
    <location>
        <begin position="127"/>
        <end position="151"/>
    </location>
</feature>
<comment type="caution">
    <text evidence="3">The sequence shown here is derived from an EMBL/GenBank/DDBJ whole genome shotgun (WGS) entry which is preliminary data.</text>
</comment>
<dbReference type="Proteomes" id="UP001295684">
    <property type="component" value="Unassembled WGS sequence"/>
</dbReference>
<dbReference type="AlphaFoldDB" id="A0AAD1UBE1"/>
<proteinExistence type="predicted"/>